<dbReference type="InterPro" id="IPR029064">
    <property type="entry name" value="Ribosomal_eL30-like_sf"/>
</dbReference>
<dbReference type="AlphaFoldDB" id="A0A7K0G6N0"/>
<dbReference type="InterPro" id="IPR001537">
    <property type="entry name" value="SpoU_MeTrfase"/>
</dbReference>
<dbReference type="InterPro" id="IPR029026">
    <property type="entry name" value="tRNA_m1G_MTases_N"/>
</dbReference>
<comment type="caution">
    <text evidence="6">The sequence shown here is derived from an EMBL/GenBank/DDBJ whole genome shotgun (WGS) entry which is preliminary data.</text>
</comment>
<feature type="domain" description="RNA 2-O ribose methyltransferase substrate binding" evidence="5">
    <location>
        <begin position="72"/>
        <end position="149"/>
    </location>
</feature>
<dbReference type="GO" id="GO:0006396">
    <property type="term" value="P:RNA processing"/>
    <property type="evidence" value="ECO:0007669"/>
    <property type="project" value="InterPro"/>
</dbReference>
<keyword evidence="7" id="KW-1185">Reference proteome</keyword>
<dbReference type="SUPFAM" id="SSF75217">
    <property type="entry name" value="alpha/beta knot"/>
    <property type="match status" value="1"/>
</dbReference>
<dbReference type="PANTHER" id="PTHR46429:SF1">
    <property type="entry name" value="23S RRNA (GUANOSINE-2'-O-)-METHYLTRANSFERASE RLMB"/>
    <property type="match status" value="1"/>
</dbReference>
<keyword evidence="2 6" id="KW-0489">Methyltransferase</keyword>
<dbReference type="Pfam" id="PF08032">
    <property type="entry name" value="SpoU_sub_bind"/>
    <property type="match status" value="1"/>
</dbReference>
<dbReference type="InterPro" id="IPR029028">
    <property type="entry name" value="Alpha/beta_knot_MTases"/>
</dbReference>
<dbReference type="RefSeq" id="WP_144687121.1">
    <property type="nucleotide sequence ID" value="NZ_VLLQ01000001.1"/>
</dbReference>
<dbReference type="GO" id="GO:0008173">
    <property type="term" value="F:RNA methyltransferase activity"/>
    <property type="evidence" value="ECO:0007669"/>
    <property type="project" value="InterPro"/>
</dbReference>
<feature type="region of interest" description="Disordered" evidence="4">
    <location>
        <begin position="339"/>
        <end position="364"/>
    </location>
</feature>
<feature type="compositionally biased region" description="Basic residues" evidence="4">
    <location>
        <begin position="1"/>
        <end position="11"/>
    </location>
</feature>
<evidence type="ECO:0000313" key="6">
    <source>
        <dbReference type="EMBL" id="MRX79467.1"/>
    </source>
</evidence>
<dbReference type="InterPro" id="IPR013123">
    <property type="entry name" value="SpoU_subst-bd"/>
</dbReference>
<gene>
    <name evidence="6" type="primary">rlmB</name>
    <name evidence="6" type="ORF">GJE22_02410</name>
</gene>
<proteinExistence type="inferred from homology"/>
<feature type="compositionally biased region" description="Basic and acidic residues" evidence="4">
    <location>
        <begin position="26"/>
        <end position="39"/>
    </location>
</feature>
<accession>A0A7K0G6N0</accession>
<evidence type="ECO:0000313" key="7">
    <source>
        <dbReference type="Proteomes" id="UP000470010"/>
    </source>
</evidence>
<dbReference type="GO" id="GO:0005829">
    <property type="term" value="C:cytosol"/>
    <property type="evidence" value="ECO:0007669"/>
    <property type="project" value="TreeGrafter"/>
</dbReference>
<feature type="region of interest" description="Disordered" evidence="4">
    <location>
        <begin position="1"/>
        <end position="72"/>
    </location>
</feature>
<comment type="similarity">
    <text evidence="1">Belongs to the class IV-like SAM-binding methyltransferase superfamily. RNA methyltransferase TrmH family.</text>
</comment>
<dbReference type="EMBL" id="VTFZ01000001">
    <property type="protein sequence ID" value="MRX79467.1"/>
    <property type="molecule type" value="Genomic_DNA"/>
</dbReference>
<keyword evidence="3 6" id="KW-0808">Transferase</keyword>
<dbReference type="PANTHER" id="PTHR46429">
    <property type="entry name" value="23S RRNA (GUANOSINE-2'-O-)-METHYLTRANSFERASE RLMB"/>
    <property type="match status" value="1"/>
</dbReference>
<dbReference type="Gene3D" id="3.30.1330.30">
    <property type="match status" value="1"/>
</dbReference>
<reference evidence="7" key="1">
    <citation type="submission" date="2019-08" db="EMBL/GenBank/DDBJ databases">
        <title>Arthrobacter sp. nov., isolated from plateau pika and Tibetan wild ass.</title>
        <authorList>
            <person name="Ge Y."/>
        </authorList>
    </citation>
    <scope>NUCLEOTIDE SEQUENCE [LARGE SCALE GENOMIC DNA]</scope>
    <source>
        <strain evidence="7">HF-1365</strain>
    </source>
</reference>
<evidence type="ECO:0000256" key="2">
    <source>
        <dbReference type="ARBA" id="ARBA00022603"/>
    </source>
</evidence>
<sequence length="364" mass="37061">MAKQSGGKRQRQGAGGGRGGQGTGGNRERRGRTPDRKGLSSDAGRSKGRSAGSSVRGAAARPGASRRPAGEYIEGRRAAAEALRTGFPVKRALVADAEGRRDAALAQLVDQLRGANIPVEYVAAEQLDALSSHGAHQGIALEVGAFPYADLADIIARADAAGGTGPALVVVLDHVTDAGNFGAIVRSAEVVGAVGVVIANKRAAEVTVATYKTSAGAVMHLPIARVPNIARALEQLKAAGFWTVGASEHAEGSCWDAPLTGRIALVMGSEGDGISRLVLETCDDLTKLPQRGATESLNVAQAATALCYEWLRVNIAALEGSSVVLADAAAPSACGAADLSNSGKNVPKTAHSGPRTISCTSYTA</sequence>
<dbReference type="GO" id="GO:0003723">
    <property type="term" value="F:RNA binding"/>
    <property type="evidence" value="ECO:0007669"/>
    <property type="project" value="InterPro"/>
</dbReference>
<evidence type="ECO:0000256" key="4">
    <source>
        <dbReference type="SAM" id="MobiDB-lite"/>
    </source>
</evidence>
<dbReference type="Proteomes" id="UP000470010">
    <property type="component" value="Unassembled WGS sequence"/>
</dbReference>
<evidence type="ECO:0000256" key="3">
    <source>
        <dbReference type="ARBA" id="ARBA00022679"/>
    </source>
</evidence>
<protein>
    <submittedName>
        <fullName evidence="6">23S rRNA (Guanosine(2251)-2'-O)-methyltransferase RlmB</fullName>
    </submittedName>
</protein>
<evidence type="ECO:0000256" key="1">
    <source>
        <dbReference type="ARBA" id="ARBA00007228"/>
    </source>
</evidence>
<dbReference type="NCBIfam" id="TIGR00186">
    <property type="entry name" value="rRNA_methyl_3"/>
    <property type="match status" value="1"/>
</dbReference>
<dbReference type="InterPro" id="IPR004441">
    <property type="entry name" value="rRNA_MeTrfase_TrmH"/>
</dbReference>
<name>A0A7K0G6N0_9ACTN</name>
<feature type="compositionally biased region" description="Low complexity" evidence="4">
    <location>
        <begin position="49"/>
        <end position="67"/>
    </location>
</feature>
<evidence type="ECO:0000259" key="5">
    <source>
        <dbReference type="SMART" id="SM00967"/>
    </source>
</evidence>
<dbReference type="Pfam" id="PF00588">
    <property type="entry name" value="SpoU_methylase"/>
    <property type="match status" value="1"/>
</dbReference>
<feature type="compositionally biased region" description="Gly residues" evidence="4">
    <location>
        <begin position="13"/>
        <end position="25"/>
    </location>
</feature>
<dbReference type="SMART" id="SM00967">
    <property type="entry name" value="SpoU_sub_bind"/>
    <property type="match status" value="1"/>
</dbReference>
<organism evidence="6 7">
    <name type="scientific">Enorma shizhengliae</name>
    <dbReference type="NCBI Taxonomy" id="2606615"/>
    <lineage>
        <taxon>Bacteria</taxon>
        <taxon>Bacillati</taxon>
        <taxon>Actinomycetota</taxon>
        <taxon>Coriobacteriia</taxon>
        <taxon>Coriobacteriales</taxon>
        <taxon>Coriobacteriaceae</taxon>
        <taxon>Enorma</taxon>
    </lineage>
</organism>
<dbReference type="CDD" id="cd18103">
    <property type="entry name" value="SpoU-like_RlmB"/>
    <property type="match status" value="1"/>
</dbReference>
<dbReference type="GO" id="GO:0032259">
    <property type="term" value="P:methylation"/>
    <property type="evidence" value="ECO:0007669"/>
    <property type="project" value="UniProtKB-KW"/>
</dbReference>
<feature type="compositionally biased region" description="Polar residues" evidence="4">
    <location>
        <begin position="355"/>
        <end position="364"/>
    </location>
</feature>
<dbReference type="Gene3D" id="3.40.1280.10">
    <property type="match status" value="1"/>
</dbReference>
<dbReference type="SUPFAM" id="SSF55315">
    <property type="entry name" value="L30e-like"/>
    <property type="match status" value="1"/>
</dbReference>